<reference evidence="1" key="1">
    <citation type="submission" date="2013-07" db="EMBL/GenBank/DDBJ databases">
        <title>The genome of an arbuscular mycorrhizal fungus provides insights into the evolution of the oldest plant symbiosis.</title>
        <authorList>
            <consortium name="DOE Joint Genome Institute"/>
            <person name="Tisserant E."/>
            <person name="Malbreil M."/>
            <person name="Kuo A."/>
            <person name="Kohler A."/>
            <person name="Symeonidi A."/>
            <person name="Balestrini R."/>
            <person name="Charron P."/>
            <person name="Duensing N."/>
            <person name="Frei-dit-Frey N."/>
            <person name="Gianinazzi-Pearson V."/>
            <person name="Gilbert B."/>
            <person name="Handa Y."/>
            <person name="Hijri M."/>
            <person name="Kaul R."/>
            <person name="Kawaguchi M."/>
            <person name="Krajinski F."/>
            <person name="Lammers P."/>
            <person name="Lapierre D."/>
            <person name="Masclaux F.G."/>
            <person name="Murat C."/>
            <person name="Morin E."/>
            <person name="Ndikumana S."/>
            <person name="Pagni M."/>
            <person name="Petitpierre D."/>
            <person name="Requena N."/>
            <person name="Rosikiewicz P."/>
            <person name="Riley R."/>
            <person name="Saito K."/>
            <person name="San Clemente H."/>
            <person name="Shapiro H."/>
            <person name="van Tuinen D."/>
            <person name="Becard G."/>
            <person name="Bonfante P."/>
            <person name="Paszkowski U."/>
            <person name="Shachar-Hill Y."/>
            <person name="Young J.P."/>
            <person name="Sanders I.R."/>
            <person name="Henrissat B."/>
            <person name="Rensing S.A."/>
            <person name="Grigoriev I.V."/>
            <person name="Corradi N."/>
            <person name="Roux C."/>
            <person name="Martin F."/>
        </authorList>
    </citation>
    <scope>NUCLEOTIDE SEQUENCE</scope>
    <source>
        <strain evidence="1">DAOM 197198</strain>
    </source>
</reference>
<name>U9SJE8_RHIID</name>
<organism evidence="1">
    <name type="scientific">Rhizophagus irregularis (strain DAOM 181602 / DAOM 197198 / MUCL 43194)</name>
    <name type="common">Arbuscular mycorrhizal fungus</name>
    <name type="synonym">Glomus intraradices</name>
    <dbReference type="NCBI Taxonomy" id="747089"/>
    <lineage>
        <taxon>Eukaryota</taxon>
        <taxon>Fungi</taxon>
        <taxon>Fungi incertae sedis</taxon>
        <taxon>Mucoromycota</taxon>
        <taxon>Glomeromycotina</taxon>
        <taxon>Glomeromycetes</taxon>
        <taxon>Glomerales</taxon>
        <taxon>Glomeraceae</taxon>
        <taxon>Rhizophagus</taxon>
    </lineage>
</organism>
<dbReference type="HOGENOM" id="CLU_1708618_0_0_1"/>
<accession>U9SJE8</accession>
<sequence length="154" mass="18093">ICKSITEFICIIPSLLHIPYIDYFVYNALCLNALKYSVFWKNTDEPSLMKFLDFRLRVVKLLKWRRDFTASILVIFHDVPHQLPCRLLACIGKGCLLLDDCTSAPPFTYCLFLISYRALQGDVTKRIETRVNERKRVQEEPLESRKKKKGRYIS</sequence>
<proteinExistence type="predicted"/>
<dbReference type="EMBL" id="KI300766">
    <property type="protein sequence ID" value="ERZ96028.1"/>
    <property type="molecule type" value="Genomic_DNA"/>
</dbReference>
<evidence type="ECO:0000313" key="1">
    <source>
        <dbReference type="EMBL" id="ERZ96028.1"/>
    </source>
</evidence>
<protein>
    <submittedName>
        <fullName evidence="1">Uncharacterized protein</fullName>
    </submittedName>
</protein>
<gene>
    <name evidence="1" type="ORF">GLOINDRAFT_89731</name>
</gene>
<dbReference type="AlphaFoldDB" id="U9SJE8"/>
<feature type="non-terminal residue" evidence="1">
    <location>
        <position position="1"/>
    </location>
</feature>
<dbReference type="VEuPathDB" id="FungiDB:RhiirFUN_023947"/>